<evidence type="ECO:0000256" key="4">
    <source>
        <dbReference type="ARBA" id="ARBA00022640"/>
    </source>
</evidence>
<dbReference type="Gene3D" id="1.20.120.290">
    <property type="entry name" value="Oxygen-evolving enhancer protein 3 (PsbQ), four-helix up-down bundle"/>
    <property type="match status" value="1"/>
</dbReference>
<dbReference type="InterPro" id="IPR054099">
    <property type="entry name" value="PSII_PsbQ_pln"/>
</dbReference>
<evidence type="ECO:0000256" key="8">
    <source>
        <dbReference type="ARBA" id="ARBA00023276"/>
    </source>
</evidence>
<keyword evidence="3" id="KW-0602">Photosynthesis</keyword>
<dbReference type="GO" id="GO:0009523">
    <property type="term" value="C:photosystem II"/>
    <property type="evidence" value="ECO:0007669"/>
    <property type="project" value="UniProtKB-KW"/>
</dbReference>
<protein>
    <submittedName>
        <fullName evidence="10">Photosystem II oxygen evolving enhancer protein 3</fullName>
    </submittedName>
</protein>
<dbReference type="PROSITE" id="PS51257">
    <property type="entry name" value="PROKAR_LIPOPROTEIN"/>
    <property type="match status" value="1"/>
</dbReference>
<evidence type="ECO:0000256" key="9">
    <source>
        <dbReference type="ARBA" id="ARBA00035649"/>
    </source>
</evidence>
<dbReference type="EMBL" id="EU810272">
    <property type="protein sequence ID" value="ACF24540.1"/>
    <property type="molecule type" value="mRNA"/>
</dbReference>
<proteinExistence type="evidence at transcript level"/>
<keyword evidence="5" id="KW-0809">Transit peptide</keyword>
<evidence type="ECO:0000256" key="3">
    <source>
        <dbReference type="ARBA" id="ARBA00022531"/>
    </source>
</evidence>
<keyword evidence="4" id="KW-0934">Plastid</keyword>
<comment type="similarity">
    <text evidence="9">Belongs to the PsbQ family.</text>
</comment>
<evidence type="ECO:0000256" key="6">
    <source>
        <dbReference type="ARBA" id="ARBA00023078"/>
    </source>
</evidence>
<reference evidence="10" key="1">
    <citation type="journal article" date="2008" name="Mol. Biol. Evol.">
        <title>Nucleus-encoded periplastid-targeted EFL in chlorarachniophytes.</title>
        <authorList>
            <person name="Gile G.H."/>
            <person name="Keeling P.J."/>
        </authorList>
    </citation>
    <scope>NUCLEOTIDE SEQUENCE</scope>
    <source>
        <strain evidence="10">CCMP 2057</strain>
    </source>
</reference>
<keyword evidence="2" id="KW-0150">Chloroplast</keyword>
<dbReference type="Pfam" id="PF05757">
    <property type="entry name" value="PsbQ"/>
    <property type="match status" value="1"/>
</dbReference>
<accession>B5A4I8</accession>
<dbReference type="InterPro" id="IPR023222">
    <property type="entry name" value="PsbQ-like_dom_sf"/>
</dbReference>
<sequence length="222" mass="24186">MFSQRSHTAVIVFSAACIVFAGFAVIGTSKHENLQLAATRASTGCRNVRAQAQMDRRTAMTGLFGAMAVGANKAFAVTSPDLIDDRKAKSTGFDIIYEARDLSLDQDTRDGFTQARSGLKETKTRVMDAEKKLTEAGAFVDKKYWTEGRNVLRRLVGTLRFDLAALADTKSGADKKAAIKANKEFFTNLESLDLAMYKKNPAAGKKAYEKTVAAYKAATALY</sequence>
<dbReference type="GO" id="GO:0019898">
    <property type="term" value="C:extrinsic component of membrane"/>
    <property type="evidence" value="ECO:0007669"/>
    <property type="project" value="InterPro"/>
</dbReference>
<dbReference type="InterPro" id="IPR008797">
    <property type="entry name" value="PSII_PsbQ"/>
</dbReference>
<name>B5A4I8_GYMST</name>
<evidence type="ECO:0000256" key="5">
    <source>
        <dbReference type="ARBA" id="ARBA00022946"/>
    </source>
</evidence>
<keyword evidence="8" id="KW-0604">Photosystem II</keyword>
<evidence type="ECO:0000256" key="1">
    <source>
        <dbReference type="ARBA" id="ARBA00004334"/>
    </source>
</evidence>
<dbReference type="GO" id="GO:0009767">
    <property type="term" value="P:photosynthetic electron transport chain"/>
    <property type="evidence" value="ECO:0007669"/>
    <property type="project" value="TreeGrafter"/>
</dbReference>
<evidence type="ECO:0000313" key="10">
    <source>
        <dbReference type="EMBL" id="ACF24540.1"/>
    </source>
</evidence>
<evidence type="ECO:0000256" key="7">
    <source>
        <dbReference type="ARBA" id="ARBA00023136"/>
    </source>
</evidence>
<dbReference type="AlphaFoldDB" id="B5A4I8"/>
<dbReference type="PANTHER" id="PTHR33399">
    <property type="entry name" value="OXYGEN-EVOLVING ENHANCER PROTEIN 3-1, CHLOROPLASTIC"/>
    <property type="match status" value="1"/>
</dbReference>
<dbReference type="PANTHER" id="PTHR33399:SF3">
    <property type="entry name" value="OXYGEN-EVOLVING ENHANCER PROTEIN 3-1, CHLOROPLASTIC"/>
    <property type="match status" value="1"/>
</dbReference>
<dbReference type="SUPFAM" id="SSF101112">
    <property type="entry name" value="Oxygen-evolving enhancer protein 3"/>
    <property type="match status" value="1"/>
</dbReference>
<comment type="subcellular location">
    <subcellularLocation>
        <location evidence="1">Plastid</location>
        <location evidence="1">Chloroplast thylakoid membrane</location>
    </subcellularLocation>
</comment>
<organism evidence="10">
    <name type="scientific">Gymnochlora stellata</name>
    <dbReference type="NCBI Taxonomy" id="67809"/>
    <lineage>
        <taxon>Eukaryota</taxon>
        <taxon>Sar</taxon>
        <taxon>Rhizaria</taxon>
        <taxon>Cercozoa</taxon>
        <taxon>Chlorarachniophyceae</taxon>
        <taxon>Gymnochlora</taxon>
    </lineage>
</organism>
<dbReference type="GO" id="GO:0009535">
    <property type="term" value="C:chloroplast thylakoid membrane"/>
    <property type="evidence" value="ECO:0007669"/>
    <property type="project" value="UniProtKB-SubCell"/>
</dbReference>
<keyword evidence="6" id="KW-0793">Thylakoid</keyword>
<dbReference type="GO" id="GO:0005509">
    <property type="term" value="F:calcium ion binding"/>
    <property type="evidence" value="ECO:0007669"/>
    <property type="project" value="InterPro"/>
</dbReference>
<evidence type="ECO:0000256" key="2">
    <source>
        <dbReference type="ARBA" id="ARBA00022528"/>
    </source>
</evidence>
<keyword evidence="7" id="KW-0472">Membrane</keyword>